<feature type="domain" description="DUF403" evidence="1">
    <location>
        <begin position="1"/>
        <end position="311"/>
    </location>
</feature>
<proteinExistence type="predicted"/>
<protein>
    <submittedName>
        <fullName evidence="2">A alpha-helical domain with a conserved ER moti</fullName>
    </submittedName>
</protein>
<dbReference type="RefSeq" id="WP_103094340.1">
    <property type="nucleotide sequence ID" value="NZ_LYMM01000002.1"/>
</dbReference>
<reference evidence="2 3" key="1">
    <citation type="submission" date="2016-05" db="EMBL/GenBank/DDBJ databases">
        <title>Complete genome sequence of Novosphingobium guangzhouense SA925(T).</title>
        <authorList>
            <person name="Sha S."/>
        </authorList>
    </citation>
    <scope>NUCLEOTIDE SEQUENCE [LARGE SCALE GENOMIC DNA]</scope>
    <source>
        <strain evidence="2 3">SA925</strain>
    </source>
</reference>
<gene>
    <name evidence="2" type="ORF">A8V01_02290</name>
</gene>
<evidence type="ECO:0000313" key="2">
    <source>
        <dbReference type="EMBL" id="PNU06403.1"/>
    </source>
</evidence>
<dbReference type="EMBL" id="LYMM01000002">
    <property type="protein sequence ID" value="PNU06403.1"/>
    <property type="molecule type" value="Genomic_DNA"/>
</dbReference>
<dbReference type="AlphaFoldDB" id="A0A2K2G5T7"/>
<organism evidence="2 3">
    <name type="scientific">Novosphingobium guangzhouense</name>
    <dbReference type="NCBI Taxonomy" id="1850347"/>
    <lineage>
        <taxon>Bacteria</taxon>
        <taxon>Pseudomonadati</taxon>
        <taxon>Pseudomonadota</taxon>
        <taxon>Alphaproteobacteria</taxon>
        <taxon>Sphingomonadales</taxon>
        <taxon>Sphingomonadaceae</taxon>
        <taxon>Novosphingobium</taxon>
    </lineage>
</organism>
<dbReference type="InterPro" id="IPR051680">
    <property type="entry name" value="ATP-dep_Glu-Cys_Ligase-2"/>
</dbReference>
<dbReference type="InterPro" id="IPR007296">
    <property type="entry name" value="DUF403"/>
</dbReference>
<dbReference type="PANTHER" id="PTHR34595">
    <property type="entry name" value="BLR5612 PROTEIN"/>
    <property type="match status" value="1"/>
</dbReference>
<name>A0A2K2G5T7_9SPHN</name>
<dbReference type="Pfam" id="PF04168">
    <property type="entry name" value="Alpha-E"/>
    <property type="match status" value="1"/>
</dbReference>
<dbReference type="Proteomes" id="UP000236327">
    <property type="component" value="Unassembled WGS sequence"/>
</dbReference>
<dbReference type="OrthoDB" id="9803532at2"/>
<dbReference type="PANTHER" id="PTHR34595:SF7">
    <property type="entry name" value="SLL1039 PROTEIN"/>
    <property type="match status" value="1"/>
</dbReference>
<keyword evidence="3" id="KW-1185">Reference proteome</keyword>
<evidence type="ECO:0000313" key="3">
    <source>
        <dbReference type="Proteomes" id="UP000236327"/>
    </source>
</evidence>
<evidence type="ECO:0000259" key="1">
    <source>
        <dbReference type="Pfam" id="PF04168"/>
    </source>
</evidence>
<sequence length="315" mass="35754">MLGRAANGVYWMSRYLERAENTARLIDVGFHLALTRGSRRSQDEEWRSVLTTTGQLEAYNELHSEITGPQVFNFLLREKDNPGSVLAMVENARTNARVVRTSLTNAVWETTNEGWMSLRELLARPVRETNLGEVLMQIRRTGTLVRGALEGTMLRNEVFNFSRIGTFIERADNTARILDVKYYVLLPSTAWVGSSLDNVQWDTLLRSVAGNRAYSWLNAGSMDPRGIAKFLILDGQFPRSLLFCYEKIRSNMAGLAKEYGHEVSAHQLLRDVGATLHQTTIEEIFDQGLHEYLQDCITKIIEIGNVIAADYRFTE</sequence>
<accession>A0A2K2G5T7</accession>
<comment type="caution">
    <text evidence="2">The sequence shown here is derived from an EMBL/GenBank/DDBJ whole genome shotgun (WGS) entry which is preliminary data.</text>
</comment>